<protein>
    <submittedName>
        <fullName evidence="1">Uncharacterized protein</fullName>
    </submittedName>
</protein>
<proteinExistence type="predicted"/>
<evidence type="ECO:0000313" key="1">
    <source>
        <dbReference type="EMBL" id="CAF1543630.1"/>
    </source>
</evidence>
<name>A0A815WE14_ADIRI</name>
<comment type="caution">
    <text evidence="1">The sequence shown here is derived from an EMBL/GenBank/DDBJ whole genome shotgun (WGS) entry which is preliminary data.</text>
</comment>
<organism evidence="1 2">
    <name type="scientific">Adineta ricciae</name>
    <name type="common">Rotifer</name>
    <dbReference type="NCBI Taxonomy" id="249248"/>
    <lineage>
        <taxon>Eukaryota</taxon>
        <taxon>Metazoa</taxon>
        <taxon>Spiralia</taxon>
        <taxon>Gnathifera</taxon>
        <taxon>Rotifera</taxon>
        <taxon>Eurotatoria</taxon>
        <taxon>Bdelloidea</taxon>
        <taxon>Adinetida</taxon>
        <taxon>Adinetidae</taxon>
        <taxon>Adineta</taxon>
    </lineage>
</organism>
<evidence type="ECO:0000313" key="2">
    <source>
        <dbReference type="Proteomes" id="UP000663828"/>
    </source>
</evidence>
<keyword evidence="2" id="KW-1185">Reference proteome</keyword>
<dbReference type="EMBL" id="CAJNOR010005071">
    <property type="protein sequence ID" value="CAF1543630.1"/>
    <property type="molecule type" value="Genomic_DNA"/>
</dbReference>
<dbReference type="AlphaFoldDB" id="A0A815WE14"/>
<reference evidence="1" key="1">
    <citation type="submission" date="2021-02" db="EMBL/GenBank/DDBJ databases">
        <authorList>
            <person name="Nowell W R."/>
        </authorList>
    </citation>
    <scope>NUCLEOTIDE SEQUENCE</scope>
</reference>
<accession>A0A815WE14</accession>
<dbReference type="Proteomes" id="UP000663828">
    <property type="component" value="Unassembled WGS sequence"/>
</dbReference>
<sequence>MNQFYDEQEAVDSLNNMFDLMSIERIVNVRHRDELRSKINQVVVKLHNMHNNILDLKVFSNSSNAQFLSSGVTLHDYQTLIDGLTQLFFISNKEQQLQLLTITRAEWGRKKIEYFFNCTEHQAKEAILLRHLYGVLARPMYFSGNKPLSKEIIDQVLELYQDDRISQQSSNKKDKSKVSGEDKIFRFMVPQSSKESKDYLCCF</sequence>
<gene>
    <name evidence="1" type="ORF">XAT740_LOCUS42364</name>
</gene>